<accession>A0A8T2KMM2</accession>
<dbReference type="Gene3D" id="2.20.100.10">
    <property type="entry name" value="Thrombospondin type-1 (TSP1) repeat"/>
    <property type="match status" value="5"/>
</dbReference>
<dbReference type="PROSITE" id="PS50900">
    <property type="entry name" value="PLAC"/>
    <property type="match status" value="1"/>
</dbReference>
<dbReference type="InterPro" id="IPR010909">
    <property type="entry name" value="PLAC"/>
</dbReference>
<dbReference type="GO" id="GO:0031012">
    <property type="term" value="C:extracellular matrix"/>
    <property type="evidence" value="ECO:0007669"/>
    <property type="project" value="TreeGrafter"/>
</dbReference>
<dbReference type="PANTHER" id="PTHR13723:SF316">
    <property type="entry name" value="LONELY HEART, ISOFORM A"/>
    <property type="match status" value="1"/>
</dbReference>
<evidence type="ECO:0000256" key="1">
    <source>
        <dbReference type="ARBA" id="ARBA00004613"/>
    </source>
</evidence>
<dbReference type="Proteomes" id="UP000752171">
    <property type="component" value="Unassembled WGS sequence"/>
</dbReference>
<evidence type="ECO:0000313" key="7">
    <source>
        <dbReference type="EMBL" id="KAG9259749.1"/>
    </source>
</evidence>
<evidence type="ECO:0000313" key="8">
    <source>
        <dbReference type="Proteomes" id="UP000752171"/>
    </source>
</evidence>
<dbReference type="Pfam" id="PF08686">
    <property type="entry name" value="PLAC"/>
    <property type="match status" value="1"/>
</dbReference>
<evidence type="ECO:0000256" key="2">
    <source>
        <dbReference type="ARBA" id="ARBA00022525"/>
    </source>
</evidence>
<sequence length="663" mass="73477">MFGGFSLLMALQQQAVWSFSFRRIQTLIQIFLLLSLLSPPSQPLPQHSDSSTTPTQECDEHQQDVCGVCSGDGTSCDLRNGTVSRSLLSSGYHKLLELPVRAQRIRIQELGKTRNYLALRTSSGEPVINGAWVIDRPGRFHAAGTVLTYKRPNEIRSRAGESITAPGPTNQELHLYVIYQQPNITVYYEYILPKENHINTLPETRSSSGILPLEDNDGLGNNDRTPNQVGGANSNEVVGRAHTNEVSSDPTTPGPLPRYSWVAKKTTPCSATCGTGRRQVLFSCVESSTQTTVPAEHCSHTPRPAPQEEDCQLQLCPAFWDVGEWSECSKTCGLGTQYRQVLCRQTRGHRHTNSTVTVVTALCDHTEMPETMTSCQLKICSQWQIRSEWSQCSVPCGVGQRSREVVCVDNLGDVAPDEECNVHMRPQHLENCDMGTCTQSWFYTHWSDRCSADCGQGSRSRSVVCMMGQTASLPLDGCEDEDKPEEITPCNLGACTHRTEWYTGPWGQCSSECGNGTQTRGVVCVLHSNSQLEVTSDANCSQFSRPPNSQPCLLKGCGAQWYTTDWSSCSRSCEGGYRVREVQCLGDDLTHSDGCDPALTPAGQEECNTHICLPEIDQSCRDVYFNCVLVVEARLCVYSYYQDVCCTSCSRVFRKKETVRTLR</sequence>
<dbReference type="OrthoDB" id="10062690at2759"/>
<dbReference type="Pfam" id="PF19030">
    <property type="entry name" value="TSP1_ADAMTS"/>
    <property type="match status" value="6"/>
</dbReference>
<feature type="domain" description="PLAC" evidence="6">
    <location>
        <begin position="616"/>
        <end position="653"/>
    </location>
</feature>
<comment type="caution">
    <text evidence="7">The sequence shown here is derived from an EMBL/GenBank/DDBJ whole genome shotgun (WGS) entry which is preliminary data.</text>
</comment>
<dbReference type="FunFam" id="2.60.120.830:FF:000001">
    <property type="entry name" value="A disintegrin and metalloproteinase with thrombospondin motifs 1"/>
    <property type="match status" value="1"/>
</dbReference>
<comment type="subcellular location">
    <subcellularLocation>
        <location evidence="1">Secreted</location>
    </subcellularLocation>
</comment>
<dbReference type="InterPro" id="IPR010294">
    <property type="entry name" value="ADAMTS_spacer1"/>
</dbReference>
<dbReference type="SUPFAM" id="SSF82895">
    <property type="entry name" value="TSP-1 type 1 repeat"/>
    <property type="match status" value="6"/>
</dbReference>
<name>A0A8T2KMM2_ASTMX</name>
<dbReference type="InterPro" id="IPR050439">
    <property type="entry name" value="ADAMTS_ADAMTS-like"/>
</dbReference>
<feature type="chain" id="PRO_5035786038" evidence="5">
    <location>
        <begin position="44"/>
        <end position="663"/>
    </location>
</feature>
<evidence type="ECO:0000259" key="6">
    <source>
        <dbReference type="PROSITE" id="PS50900"/>
    </source>
</evidence>
<evidence type="ECO:0000256" key="5">
    <source>
        <dbReference type="SAM" id="SignalP"/>
    </source>
</evidence>
<feature type="signal peptide" evidence="5">
    <location>
        <begin position="1"/>
        <end position="43"/>
    </location>
</feature>
<dbReference type="Gene3D" id="2.60.120.830">
    <property type="match status" value="1"/>
</dbReference>
<dbReference type="FunFam" id="2.20.100.10:FF:000005">
    <property type="entry name" value="ADAM metallopeptidase with thrombospondin type 1 motif 9"/>
    <property type="match status" value="1"/>
</dbReference>
<dbReference type="GO" id="GO:0004222">
    <property type="term" value="F:metalloendopeptidase activity"/>
    <property type="evidence" value="ECO:0007669"/>
    <property type="project" value="TreeGrafter"/>
</dbReference>
<dbReference type="Pfam" id="PF05986">
    <property type="entry name" value="ADAMTS_spacer1"/>
    <property type="match status" value="1"/>
</dbReference>
<dbReference type="GO" id="GO:0005576">
    <property type="term" value="C:extracellular region"/>
    <property type="evidence" value="ECO:0007669"/>
    <property type="project" value="UniProtKB-SubCell"/>
</dbReference>
<gene>
    <name evidence="7" type="primary">THSD4</name>
    <name evidence="7" type="ORF">AMEX_G27283</name>
</gene>
<evidence type="ECO:0000256" key="3">
    <source>
        <dbReference type="ARBA" id="ARBA00022729"/>
    </source>
</evidence>
<dbReference type="EMBL" id="JAICCE010000025">
    <property type="protein sequence ID" value="KAG9259749.1"/>
    <property type="molecule type" value="Genomic_DNA"/>
</dbReference>
<dbReference type="SMART" id="SM00209">
    <property type="entry name" value="TSP1"/>
    <property type="match status" value="6"/>
</dbReference>
<keyword evidence="2" id="KW-0964">Secreted</keyword>
<evidence type="ECO:0000256" key="4">
    <source>
        <dbReference type="ARBA" id="ARBA00022737"/>
    </source>
</evidence>
<dbReference type="PROSITE" id="PS50092">
    <property type="entry name" value="TSP1"/>
    <property type="match status" value="5"/>
</dbReference>
<keyword evidence="3 5" id="KW-0732">Signal</keyword>
<protein>
    <submittedName>
        <fullName evidence="7">Thrombospondin type-1 domain-containing protein 4-like</fullName>
    </submittedName>
</protein>
<dbReference type="GO" id="GO:0006508">
    <property type="term" value="P:proteolysis"/>
    <property type="evidence" value="ECO:0007669"/>
    <property type="project" value="TreeGrafter"/>
</dbReference>
<dbReference type="GO" id="GO:0030198">
    <property type="term" value="P:extracellular matrix organization"/>
    <property type="evidence" value="ECO:0007669"/>
    <property type="project" value="TreeGrafter"/>
</dbReference>
<dbReference type="InterPro" id="IPR000884">
    <property type="entry name" value="TSP1_rpt"/>
</dbReference>
<proteinExistence type="predicted"/>
<dbReference type="AlphaFoldDB" id="A0A8T2KMM2"/>
<organism evidence="7 8">
    <name type="scientific">Astyanax mexicanus</name>
    <name type="common">Blind cave fish</name>
    <name type="synonym">Astyanax fasciatus mexicanus</name>
    <dbReference type="NCBI Taxonomy" id="7994"/>
    <lineage>
        <taxon>Eukaryota</taxon>
        <taxon>Metazoa</taxon>
        <taxon>Chordata</taxon>
        <taxon>Craniata</taxon>
        <taxon>Vertebrata</taxon>
        <taxon>Euteleostomi</taxon>
        <taxon>Actinopterygii</taxon>
        <taxon>Neopterygii</taxon>
        <taxon>Teleostei</taxon>
        <taxon>Ostariophysi</taxon>
        <taxon>Characiformes</taxon>
        <taxon>Characoidei</taxon>
        <taxon>Acestrorhamphidae</taxon>
        <taxon>Acestrorhamphinae</taxon>
        <taxon>Astyanax</taxon>
    </lineage>
</organism>
<dbReference type="InterPro" id="IPR036383">
    <property type="entry name" value="TSP1_rpt_sf"/>
</dbReference>
<dbReference type="PANTHER" id="PTHR13723">
    <property type="entry name" value="ADAMTS A DISINTEGRIN AND METALLOPROTEASE WITH THROMBOSPONDIN MOTIFS PROTEASE"/>
    <property type="match status" value="1"/>
</dbReference>
<reference evidence="7 8" key="1">
    <citation type="submission" date="2021-07" db="EMBL/GenBank/DDBJ databases">
        <authorList>
            <person name="Imarazene B."/>
            <person name="Zahm M."/>
            <person name="Klopp C."/>
            <person name="Cabau C."/>
            <person name="Beille S."/>
            <person name="Jouanno E."/>
            <person name="Castinel A."/>
            <person name="Lluch J."/>
            <person name="Gil L."/>
            <person name="Kuchtly C."/>
            <person name="Lopez Roques C."/>
            <person name="Donnadieu C."/>
            <person name="Parrinello H."/>
            <person name="Journot L."/>
            <person name="Du K."/>
            <person name="Schartl M."/>
            <person name="Retaux S."/>
            <person name="Guiguen Y."/>
        </authorList>
    </citation>
    <scope>NUCLEOTIDE SEQUENCE [LARGE SCALE GENOMIC DNA]</scope>
    <source>
        <strain evidence="7">Pach_M1</strain>
        <tissue evidence="7">Testis</tissue>
    </source>
</reference>
<keyword evidence="4" id="KW-0677">Repeat</keyword>